<reference evidence="2 3" key="1">
    <citation type="submission" date="2024-09" db="EMBL/GenBank/DDBJ databases">
        <authorList>
            <person name="Sun Q."/>
            <person name="Mori K."/>
        </authorList>
    </citation>
    <scope>NUCLEOTIDE SEQUENCE [LARGE SCALE GENOMIC DNA]</scope>
    <source>
        <strain evidence="2 3">CCM 7609</strain>
    </source>
</reference>
<gene>
    <name evidence="2" type="ORF">ACFFX0_09470</name>
</gene>
<accession>A0ABV5FXJ8</accession>
<proteinExistence type="predicted"/>
<sequence>MFCSTRSFRAVLMPGYPPSLLTCCPRAGARKHPRRRTCAEIAGRGSKVGPCVPITRISRDTRGPTGTRRRCERYENARR</sequence>
<dbReference type="Proteomes" id="UP001589575">
    <property type="component" value="Unassembled WGS sequence"/>
</dbReference>
<name>A0ABV5FXJ8_9MICC</name>
<dbReference type="EMBL" id="JBHMFI010000001">
    <property type="protein sequence ID" value="MFB9071414.1"/>
    <property type="molecule type" value="Genomic_DNA"/>
</dbReference>
<evidence type="ECO:0008006" key="4">
    <source>
        <dbReference type="Google" id="ProtNLM"/>
    </source>
</evidence>
<organism evidence="2 3">
    <name type="scientific">Citricoccus parietis</name>
    <dbReference type="NCBI Taxonomy" id="592307"/>
    <lineage>
        <taxon>Bacteria</taxon>
        <taxon>Bacillati</taxon>
        <taxon>Actinomycetota</taxon>
        <taxon>Actinomycetes</taxon>
        <taxon>Micrococcales</taxon>
        <taxon>Micrococcaceae</taxon>
        <taxon>Citricoccus</taxon>
    </lineage>
</organism>
<protein>
    <recommendedName>
        <fullName evidence="4">Secreted protein</fullName>
    </recommendedName>
</protein>
<comment type="caution">
    <text evidence="2">The sequence shown here is derived from an EMBL/GenBank/DDBJ whole genome shotgun (WGS) entry which is preliminary data.</text>
</comment>
<feature type="region of interest" description="Disordered" evidence="1">
    <location>
        <begin position="52"/>
        <end position="79"/>
    </location>
</feature>
<evidence type="ECO:0000256" key="1">
    <source>
        <dbReference type="SAM" id="MobiDB-lite"/>
    </source>
</evidence>
<evidence type="ECO:0000313" key="3">
    <source>
        <dbReference type="Proteomes" id="UP001589575"/>
    </source>
</evidence>
<keyword evidence="3" id="KW-1185">Reference proteome</keyword>
<evidence type="ECO:0000313" key="2">
    <source>
        <dbReference type="EMBL" id="MFB9071414.1"/>
    </source>
</evidence>